<comment type="caution">
    <text evidence="5">The sequence shown here is derived from an EMBL/GenBank/DDBJ whole genome shotgun (WGS) entry which is preliminary data.</text>
</comment>
<protein>
    <submittedName>
        <fullName evidence="5">Mce related protein</fullName>
    </submittedName>
</protein>
<dbReference type="SUPFAM" id="SSF159594">
    <property type="entry name" value="XCC0632-like"/>
    <property type="match status" value="1"/>
</dbReference>
<evidence type="ECO:0000259" key="3">
    <source>
        <dbReference type="Pfam" id="PF02470"/>
    </source>
</evidence>
<feature type="transmembrane region" description="Helical" evidence="2">
    <location>
        <begin position="7"/>
        <end position="28"/>
    </location>
</feature>
<dbReference type="RefSeq" id="WP_069094419.1">
    <property type="nucleotide sequence ID" value="NZ_MASI01000002.1"/>
</dbReference>
<accession>A0A1E2S0K8</accession>
<organism evidence="5 6">
    <name type="scientific">Methyloligella halotolerans</name>
    <dbReference type="NCBI Taxonomy" id="1177755"/>
    <lineage>
        <taxon>Bacteria</taxon>
        <taxon>Pseudomonadati</taxon>
        <taxon>Pseudomonadota</taxon>
        <taxon>Alphaproteobacteria</taxon>
        <taxon>Hyphomicrobiales</taxon>
        <taxon>Hyphomicrobiaceae</taxon>
        <taxon>Methyloligella</taxon>
    </lineage>
</organism>
<evidence type="ECO:0000256" key="1">
    <source>
        <dbReference type="SAM" id="MobiDB-lite"/>
    </source>
</evidence>
<dbReference type="InterPro" id="IPR005586">
    <property type="entry name" value="ABC_trans_aux"/>
</dbReference>
<keyword evidence="2" id="KW-0472">Membrane</keyword>
<dbReference type="EMBL" id="MASI01000002">
    <property type="protein sequence ID" value="ODA67859.1"/>
    <property type="molecule type" value="Genomic_DNA"/>
</dbReference>
<evidence type="ECO:0000256" key="2">
    <source>
        <dbReference type="SAM" id="Phobius"/>
    </source>
</evidence>
<dbReference type="PANTHER" id="PTHR36698:SF3">
    <property type="entry name" value="ABC-TYPE TRANSPORT AUXILIARY LIPOPROTEIN COMPONENT DOMAIN-CONTAINING PROTEIN"/>
    <property type="match status" value="1"/>
</dbReference>
<feature type="domain" description="Mce/MlaD" evidence="3">
    <location>
        <begin position="40"/>
        <end position="116"/>
    </location>
</feature>
<keyword evidence="6" id="KW-1185">Reference proteome</keyword>
<name>A0A1E2S0K8_9HYPH</name>
<feature type="domain" description="ABC-type transport auxiliary lipoprotein component" evidence="4">
    <location>
        <begin position="221"/>
        <end position="365"/>
    </location>
</feature>
<dbReference type="Pfam" id="PF02470">
    <property type="entry name" value="MlaD"/>
    <property type="match status" value="1"/>
</dbReference>
<dbReference type="STRING" id="1177755.A7A08_01026"/>
<evidence type="ECO:0000313" key="5">
    <source>
        <dbReference type="EMBL" id="ODA67859.1"/>
    </source>
</evidence>
<dbReference type="Pfam" id="PF03886">
    <property type="entry name" value="ABC_trans_aux"/>
    <property type="match status" value="1"/>
</dbReference>
<dbReference type="PANTHER" id="PTHR36698">
    <property type="entry name" value="BLL5892 PROTEIN"/>
    <property type="match status" value="1"/>
</dbReference>
<dbReference type="InterPro" id="IPR003399">
    <property type="entry name" value="Mce/MlaD"/>
</dbReference>
<gene>
    <name evidence="5" type="ORF">A7A08_01026</name>
</gene>
<dbReference type="Proteomes" id="UP000095087">
    <property type="component" value="Unassembled WGS sequence"/>
</dbReference>
<proteinExistence type="predicted"/>
<dbReference type="AlphaFoldDB" id="A0A1E2S0K8"/>
<evidence type="ECO:0000313" key="6">
    <source>
        <dbReference type="Proteomes" id="UP000095087"/>
    </source>
</evidence>
<dbReference type="Gene3D" id="3.40.50.10610">
    <property type="entry name" value="ABC-type transport auxiliary lipoprotein component"/>
    <property type="match status" value="1"/>
</dbReference>
<keyword evidence="2" id="KW-1133">Transmembrane helix</keyword>
<reference evidence="5 6" key="1">
    <citation type="submission" date="2016-07" db="EMBL/GenBank/DDBJ databases">
        <title>Draft genome sequence of Methyloligella halotolerans C2T (VKM B-2706T=CCUG 61687T=DSM 25045T), a halotolerant polyhydroxybutyrate accumulating methylotroph.</title>
        <authorList>
            <person name="Vasilenko O.V."/>
            <person name="Doronina N.V."/>
            <person name="Poroshina M.N."/>
            <person name="Tarlachkov S.V."/>
            <person name="Trotsenko Y.A."/>
        </authorList>
    </citation>
    <scope>NUCLEOTIDE SEQUENCE [LARGE SCALE GENOMIC DNA]</scope>
    <source>
        <strain evidence="5 6">VKM B-2706</strain>
    </source>
</reference>
<keyword evidence="2" id="KW-0812">Transmembrane</keyword>
<dbReference type="OrthoDB" id="9808689at2"/>
<evidence type="ECO:0000259" key="4">
    <source>
        <dbReference type="Pfam" id="PF03886"/>
    </source>
</evidence>
<sequence length="420" mass="44672">METRARYILIGAFMLAAIVAVFAFIFWLENAGGFSEKSRYDIRFSSPVSGLYAGSPVLFNGIRAGEVTKLSLDPKRPERVIVSVAVDSDVPIRKDTKIGVAAQGLTGSSAVTLIGGSEDAPKLEAKNGKPPTLIAPPDASYDLVQAAQGVLSKTDAILDENRKSLHTLLGNFENFSQTLSDNSSGLEDMIKGISDFVGTGDENAPKVKVFELASASGFDGKPEKPDWQLLVADPMAQLSMTSENISEVSGDGETTTLSDAQWTDSVPSLINEAVIKSFENAGYLGSVSRSTDMFDADYRLETDLHRFDVVNDGDKPMATIDFVAKVVDRDGKIVGAKEFKRSTPISAAEAKLAAPALNKEFTEIQKELVPWTIQVISEAPKPDAGATVDGGDGSDMNGGSEDLAPPQDVEPPKDVAPPAP</sequence>
<feature type="region of interest" description="Disordered" evidence="1">
    <location>
        <begin position="379"/>
        <end position="420"/>
    </location>
</feature>